<dbReference type="SUPFAM" id="SSF49879">
    <property type="entry name" value="SMAD/FHA domain"/>
    <property type="match status" value="1"/>
</dbReference>
<comment type="caution">
    <text evidence="4">The sequence shown here is derived from an EMBL/GenBank/DDBJ whole genome shotgun (WGS) entry which is preliminary data.</text>
</comment>
<dbReference type="Gene3D" id="2.60.200.20">
    <property type="match status" value="1"/>
</dbReference>
<keyword evidence="2" id="KW-0472">Membrane</keyword>
<evidence type="ECO:0000313" key="5">
    <source>
        <dbReference type="Proteomes" id="UP000664844"/>
    </source>
</evidence>
<organism evidence="4 5">
    <name type="scientific">Phormidium pseudopriestleyi FRX01</name>
    <dbReference type="NCBI Taxonomy" id="1759528"/>
    <lineage>
        <taxon>Bacteria</taxon>
        <taxon>Bacillati</taxon>
        <taxon>Cyanobacteriota</taxon>
        <taxon>Cyanophyceae</taxon>
        <taxon>Oscillatoriophycideae</taxon>
        <taxon>Oscillatoriales</taxon>
        <taxon>Oscillatoriaceae</taxon>
        <taxon>Phormidium</taxon>
    </lineage>
</organism>
<protein>
    <submittedName>
        <fullName evidence="4">FHA domain-containing protein</fullName>
    </submittedName>
</protein>
<gene>
    <name evidence="4" type="ORF">J0895_11110</name>
</gene>
<name>A0ABS3FRA5_9CYAN</name>
<evidence type="ECO:0000259" key="3">
    <source>
        <dbReference type="PROSITE" id="PS50006"/>
    </source>
</evidence>
<sequence>MNELKLLIEHTGHTYTLKPTREYAVGTASDCEIRLTDSQVSTYHLKFSFDQFSKTWHIYDLGSSTGTFIDNQPVSDYPLVAQKRVTLGSGIHLVVTPAGSETTPAPHPAPITTPQPVTAPPQPPVYSAPPSYPTTMPAAKPGVISSEPDRALIREYFEYLKKRRTASNEQELLGKKALDDLILSIKEKRWPKKEGLYIYGFIASLLILVLFQQFVWATILLIFGLILAFYTVENPPKLPDPKATDEKIMKWLLMDRENLVKKGKAELRLLEALGQDLGNILDAEPIVLISGINEELSKYNLFDLVLFRNMVGPHNYYVERGLDGEYKYSIYSFIAIYPCQNFIAYYRCKWNFVTGLSLEDETCEYLYDSIVSVKTQELSNASSQILSNTSDEEKPGSGYYGMLSSKLKKHNSEYKIVNHEIDEEEEVVSGYYKMLSSKLKNHNSDYKIVNYEIIEITTTDSQSIRFPVMVSKDREIIDASQTFNFDKVQDSLARNTAHTIRQQVRQRKPGFIKTQSVNELRQNLLE</sequence>
<proteinExistence type="predicted"/>
<dbReference type="InterPro" id="IPR008984">
    <property type="entry name" value="SMAD_FHA_dom_sf"/>
</dbReference>
<keyword evidence="2" id="KW-0812">Transmembrane</keyword>
<evidence type="ECO:0000313" key="4">
    <source>
        <dbReference type="EMBL" id="MBO0349650.1"/>
    </source>
</evidence>
<dbReference type="Proteomes" id="UP000664844">
    <property type="component" value="Unassembled WGS sequence"/>
</dbReference>
<dbReference type="Pfam" id="PF00498">
    <property type="entry name" value="FHA"/>
    <property type="match status" value="1"/>
</dbReference>
<accession>A0ABS3FRA5</accession>
<reference evidence="4 5" key="1">
    <citation type="submission" date="2021-03" db="EMBL/GenBank/DDBJ databases">
        <title>Metabolic Capacity of the Antarctic Cyanobacterium Phormidium pseudopriestleyi that Sustains Oxygenic Photosynthesis in the Presence of Hydrogen Sulfide.</title>
        <authorList>
            <person name="Lumian J.E."/>
            <person name="Jungblut A.D."/>
            <person name="Dillon M.L."/>
            <person name="Hawes I."/>
            <person name="Doran P.T."/>
            <person name="Mackey T.J."/>
            <person name="Dick G.J."/>
            <person name="Grettenberger C.L."/>
            <person name="Sumner D.Y."/>
        </authorList>
    </citation>
    <scope>NUCLEOTIDE SEQUENCE [LARGE SCALE GENOMIC DNA]</scope>
    <source>
        <strain evidence="4 5">FRX01</strain>
    </source>
</reference>
<dbReference type="RefSeq" id="WP_207088162.1">
    <property type="nucleotide sequence ID" value="NZ_JAFLQW010000298.1"/>
</dbReference>
<feature type="compositionally biased region" description="Pro residues" evidence="1">
    <location>
        <begin position="105"/>
        <end position="128"/>
    </location>
</feature>
<feature type="transmembrane region" description="Helical" evidence="2">
    <location>
        <begin position="196"/>
        <end position="229"/>
    </location>
</feature>
<feature type="domain" description="FHA" evidence="3">
    <location>
        <begin position="23"/>
        <end position="74"/>
    </location>
</feature>
<keyword evidence="5" id="KW-1185">Reference proteome</keyword>
<dbReference type="EMBL" id="JAFLQW010000298">
    <property type="protein sequence ID" value="MBO0349650.1"/>
    <property type="molecule type" value="Genomic_DNA"/>
</dbReference>
<feature type="region of interest" description="Disordered" evidence="1">
    <location>
        <begin position="99"/>
        <end position="128"/>
    </location>
</feature>
<dbReference type="InterPro" id="IPR000253">
    <property type="entry name" value="FHA_dom"/>
</dbReference>
<dbReference type="PROSITE" id="PS50006">
    <property type="entry name" value="FHA_DOMAIN"/>
    <property type="match status" value="1"/>
</dbReference>
<evidence type="ECO:0000256" key="1">
    <source>
        <dbReference type="SAM" id="MobiDB-lite"/>
    </source>
</evidence>
<dbReference type="SMART" id="SM00240">
    <property type="entry name" value="FHA"/>
    <property type="match status" value="1"/>
</dbReference>
<evidence type="ECO:0000256" key="2">
    <source>
        <dbReference type="SAM" id="Phobius"/>
    </source>
</evidence>
<keyword evidence="2" id="KW-1133">Transmembrane helix</keyword>